<feature type="chain" id="PRO_5011614294" description="Lipoprotein" evidence="1">
    <location>
        <begin position="20"/>
        <end position="62"/>
    </location>
</feature>
<name>A0A1G5PLW2_9RHOB</name>
<evidence type="ECO:0000313" key="2">
    <source>
        <dbReference type="EMBL" id="SCZ50049.1"/>
    </source>
</evidence>
<dbReference type="RefSeq" id="WP_139163152.1">
    <property type="nucleotide sequence ID" value="NZ_CANLDO010000002.1"/>
</dbReference>
<keyword evidence="1" id="KW-0732">Signal</keyword>
<organism evidence="2 3">
    <name type="scientific">Epibacterium ulvae</name>
    <dbReference type="NCBI Taxonomy" id="1156985"/>
    <lineage>
        <taxon>Bacteria</taxon>
        <taxon>Pseudomonadati</taxon>
        <taxon>Pseudomonadota</taxon>
        <taxon>Alphaproteobacteria</taxon>
        <taxon>Rhodobacterales</taxon>
        <taxon>Roseobacteraceae</taxon>
        <taxon>Epibacterium</taxon>
    </lineage>
</organism>
<sequence length="62" mass="6079">MIAQSMKVAALLLGLFMVAGCGVDGEPIRPTLNAGVGVSSNGVHLGGRVGANKGPVSVTVGF</sequence>
<feature type="signal peptide" evidence="1">
    <location>
        <begin position="1"/>
        <end position="19"/>
    </location>
</feature>
<dbReference type="EMBL" id="FMWG01000001">
    <property type="protein sequence ID" value="SCZ50049.1"/>
    <property type="molecule type" value="Genomic_DNA"/>
</dbReference>
<dbReference type="Proteomes" id="UP000198767">
    <property type="component" value="Unassembled WGS sequence"/>
</dbReference>
<reference evidence="2 3" key="1">
    <citation type="submission" date="2016-10" db="EMBL/GenBank/DDBJ databases">
        <authorList>
            <person name="de Groot N.N."/>
        </authorList>
    </citation>
    <scope>NUCLEOTIDE SEQUENCE [LARGE SCALE GENOMIC DNA]</scope>
    <source>
        <strain evidence="2 3">U95</strain>
    </source>
</reference>
<dbReference type="AlphaFoldDB" id="A0A1G5PLW2"/>
<gene>
    <name evidence="2" type="ORF">SAMN04488118_101212</name>
</gene>
<proteinExistence type="predicted"/>
<dbReference type="PROSITE" id="PS51257">
    <property type="entry name" value="PROKAR_LIPOPROTEIN"/>
    <property type="match status" value="1"/>
</dbReference>
<evidence type="ECO:0008006" key="4">
    <source>
        <dbReference type="Google" id="ProtNLM"/>
    </source>
</evidence>
<evidence type="ECO:0000313" key="3">
    <source>
        <dbReference type="Proteomes" id="UP000198767"/>
    </source>
</evidence>
<accession>A0A1G5PLW2</accession>
<dbReference type="OrthoDB" id="7727800at2"/>
<keyword evidence="3" id="KW-1185">Reference proteome</keyword>
<protein>
    <recommendedName>
        <fullName evidence="4">Lipoprotein</fullName>
    </recommendedName>
</protein>
<evidence type="ECO:0000256" key="1">
    <source>
        <dbReference type="SAM" id="SignalP"/>
    </source>
</evidence>
<dbReference type="STRING" id="1156985.SAMN04488118_101212"/>